<evidence type="ECO:0000313" key="2">
    <source>
        <dbReference type="EMBL" id="QLJ20624.1"/>
    </source>
</evidence>
<reference evidence="2" key="1">
    <citation type="submission" date="2020-07" db="EMBL/GenBank/DDBJ databases">
        <title>Hypervirulent multi-drug resistant Proteus mirabilis strain with mosaic plasmid.</title>
        <authorList>
            <person name="Shelenkov A."/>
            <person name="Mikhaylova Y.V."/>
            <person name="Yanushevich Y.G."/>
            <person name="Petrova L."/>
            <person name="Fomina V."/>
            <person name="Zamyatin M."/>
            <person name="Shagin D."/>
        </authorList>
    </citation>
    <scope>NUCLEOTIDE SEQUENCE</scope>
    <source>
        <strain evidence="2">CriePir89</strain>
    </source>
</reference>
<protein>
    <submittedName>
        <fullName evidence="2">Helix-turn-helix domain-containing protein</fullName>
    </submittedName>
</protein>
<gene>
    <name evidence="2" type="ORF">HZ283_07325</name>
</gene>
<dbReference type="RefSeq" id="WP_141060638.1">
    <property type="nucleotide sequence ID" value="NZ_CP189777.1"/>
</dbReference>
<dbReference type="SUPFAM" id="SSF46785">
    <property type="entry name" value="Winged helix' DNA-binding domain"/>
    <property type="match status" value="1"/>
</dbReference>
<sequence length="283" mass="31783">MSNKLTGYVWDACAVSGVKGTKLMIMVRLADYSSDEGVAYPSVETISRQIGAGISTIRNACNELERDGWLVKKQRRNGNRNASNLYFLNVDKLEKIALEENAKLRKQCERLSNFHRPDSDRSDSDRTENSKNVRFDPPESGVQGGFHPPESGGDPQVNSKHDPQVNSKHDPQELLEGKKSKNKFDPKLAKPSNVSDEVWQDWINFRKEIKKPLTETMCKQQAKKLSLCTDANAVICNSIANGWQGLFPERSVVQTQKVNSHTGFSEKDYQSQDPHWFVGGGNV</sequence>
<dbReference type="AlphaFoldDB" id="A0A7D6AJK2"/>
<name>A0A7D6AJK2_PROMI</name>
<dbReference type="InterPro" id="IPR036390">
    <property type="entry name" value="WH_DNA-bd_sf"/>
</dbReference>
<evidence type="ECO:0000256" key="1">
    <source>
        <dbReference type="SAM" id="MobiDB-lite"/>
    </source>
</evidence>
<accession>A0A7D6AJK2</accession>
<feature type="region of interest" description="Disordered" evidence="1">
    <location>
        <begin position="111"/>
        <end position="191"/>
    </location>
</feature>
<dbReference type="Pfam" id="PF13730">
    <property type="entry name" value="HTH_36"/>
    <property type="match status" value="1"/>
</dbReference>
<organism evidence="2">
    <name type="scientific">Proteus mirabilis</name>
    <dbReference type="NCBI Taxonomy" id="584"/>
    <lineage>
        <taxon>Bacteria</taxon>
        <taxon>Pseudomonadati</taxon>
        <taxon>Pseudomonadota</taxon>
        <taxon>Gammaproteobacteria</taxon>
        <taxon>Enterobacterales</taxon>
        <taxon>Morganellaceae</taxon>
        <taxon>Proteus</taxon>
    </lineage>
</organism>
<feature type="compositionally biased region" description="Basic and acidic residues" evidence="1">
    <location>
        <begin position="115"/>
        <end position="137"/>
    </location>
</feature>
<dbReference type="Gene3D" id="1.10.10.10">
    <property type="entry name" value="Winged helix-like DNA-binding domain superfamily/Winged helix DNA-binding domain"/>
    <property type="match status" value="1"/>
</dbReference>
<feature type="compositionally biased region" description="Basic and acidic residues" evidence="1">
    <location>
        <begin position="159"/>
        <end position="188"/>
    </location>
</feature>
<dbReference type="EMBL" id="CP059056">
    <property type="protein sequence ID" value="QLJ20624.1"/>
    <property type="molecule type" value="Genomic_DNA"/>
</dbReference>
<dbReference type="InterPro" id="IPR036388">
    <property type="entry name" value="WH-like_DNA-bd_sf"/>
</dbReference>
<proteinExistence type="predicted"/>